<evidence type="ECO:0000256" key="1">
    <source>
        <dbReference type="SAM" id="Phobius"/>
    </source>
</evidence>
<keyword evidence="1" id="KW-1133">Transmembrane helix</keyword>
<keyword evidence="1" id="KW-0472">Membrane</keyword>
<reference evidence="2 3" key="1">
    <citation type="journal article" date="2016" name="Nat. Commun.">
        <title>Thousands of microbial genomes shed light on interconnected biogeochemical processes in an aquifer system.</title>
        <authorList>
            <person name="Anantharaman K."/>
            <person name="Brown C.T."/>
            <person name="Hug L.A."/>
            <person name="Sharon I."/>
            <person name="Castelle C.J."/>
            <person name="Probst A.J."/>
            <person name="Thomas B.C."/>
            <person name="Singh A."/>
            <person name="Wilkins M.J."/>
            <person name="Karaoz U."/>
            <person name="Brodie E.L."/>
            <person name="Williams K.H."/>
            <person name="Hubbard S.S."/>
            <person name="Banfield J.F."/>
        </authorList>
    </citation>
    <scope>NUCLEOTIDE SEQUENCE [LARGE SCALE GENOMIC DNA]</scope>
</reference>
<comment type="caution">
    <text evidence="2">The sequence shown here is derived from an EMBL/GenBank/DDBJ whole genome shotgun (WGS) entry which is preliminary data.</text>
</comment>
<dbReference type="Proteomes" id="UP000178023">
    <property type="component" value="Unassembled WGS sequence"/>
</dbReference>
<evidence type="ECO:0000313" key="2">
    <source>
        <dbReference type="EMBL" id="OGN06537.1"/>
    </source>
</evidence>
<feature type="transmembrane region" description="Helical" evidence="1">
    <location>
        <begin position="40"/>
        <end position="61"/>
    </location>
</feature>
<accession>A0A1F8F075</accession>
<organism evidence="2 3">
    <name type="scientific">Candidatus Yanofskybacteria bacterium RIFCSPHIGHO2_01_FULL_45_42</name>
    <dbReference type="NCBI Taxonomy" id="1802671"/>
    <lineage>
        <taxon>Bacteria</taxon>
        <taxon>Candidatus Yanofskyibacteriota</taxon>
    </lineage>
</organism>
<evidence type="ECO:0000313" key="3">
    <source>
        <dbReference type="Proteomes" id="UP000178023"/>
    </source>
</evidence>
<name>A0A1F8F075_9BACT</name>
<dbReference type="AlphaFoldDB" id="A0A1F8F075"/>
<evidence type="ECO:0008006" key="4">
    <source>
        <dbReference type="Google" id="ProtNLM"/>
    </source>
</evidence>
<feature type="transmembrane region" description="Helical" evidence="1">
    <location>
        <begin position="7"/>
        <end position="28"/>
    </location>
</feature>
<gene>
    <name evidence="2" type="ORF">A2750_03530</name>
</gene>
<protein>
    <recommendedName>
        <fullName evidence="4">MotA/TolQ/ExbB proton channel domain-containing protein</fullName>
    </recommendedName>
</protein>
<feature type="transmembrane region" description="Helical" evidence="1">
    <location>
        <begin position="102"/>
        <end position="123"/>
    </location>
</feature>
<dbReference type="EMBL" id="MGJL01000038">
    <property type="protein sequence ID" value="OGN06537.1"/>
    <property type="molecule type" value="Genomic_DNA"/>
</dbReference>
<sequence length="178" mass="19743">MLQRKVFLCWSLFMSLVLVAMAYGYFLGLYQKVNQLDSSHISFIIIGIFLAASLWSGRLYWQLSQLIMRIGRKNVFKGDAPRVEGFFIDAAHVSFAGEVCQLLGFLGTIHGMLMFIMGPLAGLVNISDIAQLGRMLSDGIPNLGTALVTTYAGIVTSILLGCQNHFFKFILRKLKNGL</sequence>
<keyword evidence="1" id="KW-0812">Transmembrane</keyword>
<feature type="transmembrane region" description="Helical" evidence="1">
    <location>
        <begin position="143"/>
        <end position="162"/>
    </location>
</feature>
<proteinExistence type="predicted"/>